<protein>
    <submittedName>
        <fullName evidence="2">Uncharacterized protein</fullName>
    </submittedName>
</protein>
<keyword evidence="3" id="KW-1185">Reference proteome</keyword>
<evidence type="ECO:0000313" key="2">
    <source>
        <dbReference type="EMBL" id="KAH7276262.1"/>
    </source>
</evidence>
<dbReference type="AlphaFoldDB" id="A0A9P9REQ0"/>
<reference evidence="2" key="1">
    <citation type="journal article" date="2021" name="Nat. Commun.">
        <title>Genetic determinants of endophytism in the Arabidopsis root mycobiome.</title>
        <authorList>
            <person name="Mesny F."/>
            <person name="Miyauchi S."/>
            <person name="Thiergart T."/>
            <person name="Pickel B."/>
            <person name="Atanasova L."/>
            <person name="Karlsson M."/>
            <person name="Huettel B."/>
            <person name="Barry K.W."/>
            <person name="Haridas S."/>
            <person name="Chen C."/>
            <person name="Bauer D."/>
            <person name="Andreopoulos W."/>
            <person name="Pangilinan J."/>
            <person name="LaButti K."/>
            <person name="Riley R."/>
            <person name="Lipzen A."/>
            <person name="Clum A."/>
            <person name="Drula E."/>
            <person name="Henrissat B."/>
            <person name="Kohler A."/>
            <person name="Grigoriev I.V."/>
            <person name="Martin F.M."/>
            <person name="Hacquard S."/>
        </authorList>
    </citation>
    <scope>NUCLEOTIDE SEQUENCE</scope>
    <source>
        <strain evidence="2">FSSC 5 MPI-SDFR-AT-0091</strain>
    </source>
</reference>
<keyword evidence="1" id="KW-0812">Transmembrane</keyword>
<gene>
    <name evidence="2" type="ORF">B0J15DRAFT_476725</name>
</gene>
<keyword evidence="1" id="KW-0472">Membrane</keyword>
<sequence>MQILQTMRYCARLGWAQFKSLCLSVRLVFLILLPFAGFTILLGFVQGLIFGPWYMRDMQQNAHLLLSNVVTVKSYGWFDGSGGPSWLDKKRAPFHIQQLHNPLDWHKKLGLDRPEGWQTEGAENLASLRDLYRQRFGASQKPLDRWIYASPQSNPLDENVEFVDPWDQAFLELLRHRDEHELLRRANFHYLACPTSFLCNAWRVTGPALLHFSTQPLPENSTAIRVPRGRNRKPIYEPVSVRVFELPLREPVIPGVFPSFFEQMRVITASDSGFWTSKRTHSDFDQMIGQCKRISKRLEKVYRWTYGALVKVEDKWTNVWAMEDTALILGARLVSTALSAVPIVLGTRLWENISSRYRNSTEENDGIDSAETDPVAQTLQHFLDILGDEHKEKFRQTTKGRKLLERIESGLENKEWKTGDEILGEIADAMGGDRNGKVKDRW</sequence>
<feature type="transmembrane region" description="Helical" evidence="1">
    <location>
        <begin position="27"/>
        <end position="55"/>
    </location>
</feature>
<evidence type="ECO:0000313" key="3">
    <source>
        <dbReference type="Proteomes" id="UP000736672"/>
    </source>
</evidence>
<evidence type="ECO:0000256" key="1">
    <source>
        <dbReference type="SAM" id="Phobius"/>
    </source>
</evidence>
<dbReference type="Proteomes" id="UP000736672">
    <property type="component" value="Unassembled WGS sequence"/>
</dbReference>
<proteinExistence type="predicted"/>
<dbReference type="EMBL" id="JAGTJS010000001">
    <property type="protein sequence ID" value="KAH7276262.1"/>
    <property type="molecule type" value="Genomic_DNA"/>
</dbReference>
<keyword evidence="1" id="KW-1133">Transmembrane helix</keyword>
<dbReference type="OrthoDB" id="5015154at2759"/>
<organism evidence="2 3">
    <name type="scientific">Fusarium solani</name>
    <name type="common">Filamentous fungus</name>
    <dbReference type="NCBI Taxonomy" id="169388"/>
    <lineage>
        <taxon>Eukaryota</taxon>
        <taxon>Fungi</taxon>
        <taxon>Dikarya</taxon>
        <taxon>Ascomycota</taxon>
        <taxon>Pezizomycotina</taxon>
        <taxon>Sordariomycetes</taxon>
        <taxon>Hypocreomycetidae</taxon>
        <taxon>Hypocreales</taxon>
        <taxon>Nectriaceae</taxon>
        <taxon>Fusarium</taxon>
        <taxon>Fusarium solani species complex</taxon>
    </lineage>
</organism>
<name>A0A9P9REQ0_FUSSL</name>
<accession>A0A9P9REQ0</accession>
<comment type="caution">
    <text evidence="2">The sequence shown here is derived from an EMBL/GenBank/DDBJ whole genome shotgun (WGS) entry which is preliminary data.</text>
</comment>